<dbReference type="InterPro" id="IPR037185">
    <property type="entry name" value="EmrE-like"/>
</dbReference>
<proteinExistence type="predicted"/>
<dbReference type="InterPro" id="IPR000620">
    <property type="entry name" value="EamA_dom"/>
</dbReference>
<name>A0A7W4WFM6_9GAMM</name>
<keyword evidence="1" id="KW-0472">Membrane</keyword>
<dbReference type="Proteomes" id="UP000535937">
    <property type="component" value="Unassembled WGS sequence"/>
</dbReference>
<feature type="transmembrane region" description="Helical" evidence="1">
    <location>
        <begin position="7"/>
        <end position="24"/>
    </location>
</feature>
<feature type="domain" description="EamA" evidence="2">
    <location>
        <begin position="12"/>
        <end position="105"/>
    </location>
</feature>
<protein>
    <submittedName>
        <fullName evidence="3">Drug/metabolite transporter (DMT)-like permease</fullName>
    </submittedName>
</protein>
<keyword evidence="4" id="KW-1185">Reference proteome</keyword>
<evidence type="ECO:0000313" key="4">
    <source>
        <dbReference type="Proteomes" id="UP000535937"/>
    </source>
</evidence>
<feature type="transmembrane region" description="Helical" evidence="1">
    <location>
        <begin position="66"/>
        <end position="84"/>
    </location>
</feature>
<organism evidence="3 4">
    <name type="scientific">Microbulbifer rhizosphaerae</name>
    <dbReference type="NCBI Taxonomy" id="1562603"/>
    <lineage>
        <taxon>Bacteria</taxon>
        <taxon>Pseudomonadati</taxon>
        <taxon>Pseudomonadota</taxon>
        <taxon>Gammaproteobacteria</taxon>
        <taxon>Cellvibrionales</taxon>
        <taxon>Microbulbiferaceae</taxon>
        <taxon>Microbulbifer</taxon>
    </lineage>
</organism>
<evidence type="ECO:0000256" key="1">
    <source>
        <dbReference type="SAM" id="Phobius"/>
    </source>
</evidence>
<comment type="caution">
    <text evidence="3">The sequence shown here is derived from an EMBL/GenBank/DDBJ whole genome shotgun (WGS) entry which is preliminary data.</text>
</comment>
<dbReference type="GO" id="GO:0016020">
    <property type="term" value="C:membrane"/>
    <property type="evidence" value="ECO:0007669"/>
    <property type="project" value="InterPro"/>
</dbReference>
<dbReference type="SUPFAM" id="SSF103481">
    <property type="entry name" value="Multidrug resistance efflux transporter EmrE"/>
    <property type="match status" value="1"/>
</dbReference>
<accession>A0A7W4WFM6</accession>
<feature type="transmembrane region" description="Helical" evidence="1">
    <location>
        <begin position="36"/>
        <end position="54"/>
    </location>
</feature>
<gene>
    <name evidence="3" type="ORF">FHS09_004191</name>
</gene>
<dbReference type="Pfam" id="PF00892">
    <property type="entry name" value="EamA"/>
    <property type="match status" value="1"/>
</dbReference>
<dbReference type="AlphaFoldDB" id="A0A7W4WFM6"/>
<sequence length="179" mass="19541">MRNNDSAAAGLFAGISAFLFWSGSSNLFNNNWQLNGLLLLAGLITLIPLLLFNIATRRLNLSTVGFLQYLAPTLHLLLATLAFGEPFGEGKMVTFGLVWLGLGLYSLDALAQRHSGTAAQRHSGTAAQVAAAEQSCRLSGSPCRSSRWLRQICLEQIGRRRRPKGERQGWRESAMVVNP</sequence>
<reference evidence="3 4" key="1">
    <citation type="submission" date="2020-08" db="EMBL/GenBank/DDBJ databases">
        <title>Genomic Encyclopedia of Type Strains, Phase III (KMG-III): the genomes of soil and plant-associated and newly described type strains.</title>
        <authorList>
            <person name="Whitman W."/>
        </authorList>
    </citation>
    <scope>NUCLEOTIDE SEQUENCE [LARGE SCALE GENOMIC DNA]</scope>
    <source>
        <strain evidence="3 4">CECT 8799</strain>
    </source>
</reference>
<feature type="transmembrane region" description="Helical" evidence="1">
    <location>
        <begin position="90"/>
        <end position="111"/>
    </location>
</feature>
<evidence type="ECO:0000313" key="3">
    <source>
        <dbReference type="EMBL" id="MBB3063333.1"/>
    </source>
</evidence>
<keyword evidence="1" id="KW-1133">Transmembrane helix</keyword>
<evidence type="ECO:0000259" key="2">
    <source>
        <dbReference type="Pfam" id="PF00892"/>
    </source>
</evidence>
<dbReference type="RefSeq" id="WP_246395177.1">
    <property type="nucleotide sequence ID" value="NZ_JACHWZ010000028.1"/>
</dbReference>
<keyword evidence="1" id="KW-0812">Transmembrane</keyword>
<dbReference type="EMBL" id="JACHWZ010000028">
    <property type="protein sequence ID" value="MBB3063333.1"/>
    <property type="molecule type" value="Genomic_DNA"/>
</dbReference>